<dbReference type="Pfam" id="PF00884">
    <property type="entry name" value="Sulfatase"/>
    <property type="match status" value="1"/>
</dbReference>
<dbReference type="Gene3D" id="3.40.720.10">
    <property type="entry name" value="Alkaline Phosphatase, subunit A"/>
    <property type="match status" value="1"/>
</dbReference>
<evidence type="ECO:0000259" key="3">
    <source>
        <dbReference type="Pfam" id="PF00884"/>
    </source>
</evidence>
<evidence type="ECO:0000256" key="1">
    <source>
        <dbReference type="ARBA" id="ARBA00008779"/>
    </source>
</evidence>
<dbReference type="Proteomes" id="UP001172083">
    <property type="component" value="Unassembled WGS sequence"/>
</dbReference>
<dbReference type="EMBL" id="JAUJEB010000016">
    <property type="protein sequence ID" value="MDN5217413.1"/>
    <property type="molecule type" value="Genomic_DNA"/>
</dbReference>
<dbReference type="PANTHER" id="PTHR42693">
    <property type="entry name" value="ARYLSULFATASE FAMILY MEMBER"/>
    <property type="match status" value="1"/>
</dbReference>
<reference evidence="4" key="1">
    <citation type="submission" date="2023-06" db="EMBL/GenBank/DDBJ databases">
        <title>Genomic of Agaribacillus aureum.</title>
        <authorList>
            <person name="Wang G."/>
        </authorList>
    </citation>
    <scope>NUCLEOTIDE SEQUENCE</scope>
    <source>
        <strain evidence="4">BMA12</strain>
    </source>
</reference>
<dbReference type="InterPro" id="IPR017850">
    <property type="entry name" value="Alkaline_phosphatase_core_sf"/>
</dbReference>
<sequence>MKIYLQYATFLIIMASAIILGGCSQNNKQNSQDEQPQLSQNPNIIYILADDLGYGDLSCFGQNKFQTPHIDKIAESGIKFTNHYSGSTVCAPSRSTLMTGLHTGHTPIRGNKEWKPEGQWPMPADTYTLAEMLKGAGYMNGVFGKWGLGYPGSEGDPNRQGFDEFYGYNCQRIAHNYYPWHLWHNQEKIMLAANEGSAKERYAPDLIQEKVLDFIENNKDTTFFLFYAAVQPHAELAAPEEYMQKFRGKFLPEKSYEGVDSGENFKNGPYGSQPESHAAFAAMVAHLDNMVGEVIAKVKSLGIEKNTLIIFTSDNGPHKEGGADPDYFDSNGPLKGYKRDLYEGGIRVPMLAMWPDKIQPGTESAHISSFWDVLPTCAEITGSTPPENIDGISFLPALLNQHERQDKHDYLYWEFHERGGRLALRKDDWKLVQYNVNRQPVGDFELYNLSEDPSEQSDLAGTFPEKVTELSNLMAQARTESDIFKFKSKTYNAQKSKPGSSKK</sequence>
<dbReference type="PROSITE" id="PS51257">
    <property type="entry name" value="PROKAR_LIPOPROTEIN"/>
    <property type="match status" value="1"/>
</dbReference>
<protein>
    <submittedName>
        <fullName evidence="4">Arylsulfatase</fullName>
    </submittedName>
</protein>
<dbReference type="PANTHER" id="PTHR42693:SF53">
    <property type="entry name" value="ENDO-4-O-SULFATASE"/>
    <property type="match status" value="1"/>
</dbReference>
<name>A0ABT8LM75_9BACT</name>
<evidence type="ECO:0000256" key="2">
    <source>
        <dbReference type="ARBA" id="ARBA00022801"/>
    </source>
</evidence>
<feature type="domain" description="Sulfatase N-terminal" evidence="3">
    <location>
        <begin position="42"/>
        <end position="382"/>
    </location>
</feature>
<dbReference type="Gene3D" id="3.30.1120.10">
    <property type="match status" value="1"/>
</dbReference>
<evidence type="ECO:0000313" key="5">
    <source>
        <dbReference type="Proteomes" id="UP001172083"/>
    </source>
</evidence>
<accession>A0ABT8LM75</accession>
<proteinExistence type="inferred from homology"/>
<dbReference type="InterPro" id="IPR050738">
    <property type="entry name" value="Sulfatase"/>
</dbReference>
<dbReference type="SUPFAM" id="SSF53649">
    <property type="entry name" value="Alkaline phosphatase-like"/>
    <property type="match status" value="1"/>
</dbReference>
<comment type="caution">
    <text evidence="4">The sequence shown here is derived from an EMBL/GenBank/DDBJ whole genome shotgun (WGS) entry which is preliminary data.</text>
</comment>
<organism evidence="4 5">
    <name type="scientific">Agaribacillus aureus</name>
    <dbReference type="NCBI Taxonomy" id="3051825"/>
    <lineage>
        <taxon>Bacteria</taxon>
        <taxon>Pseudomonadati</taxon>
        <taxon>Bacteroidota</taxon>
        <taxon>Cytophagia</taxon>
        <taxon>Cytophagales</taxon>
        <taxon>Splendidivirgaceae</taxon>
        <taxon>Agaribacillus</taxon>
    </lineage>
</organism>
<dbReference type="CDD" id="cd16145">
    <property type="entry name" value="ARS_like"/>
    <property type="match status" value="1"/>
</dbReference>
<dbReference type="RefSeq" id="WP_346762750.1">
    <property type="nucleotide sequence ID" value="NZ_JAUJEB010000016.1"/>
</dbReference>
<dbReference type="InterPro" id="IPR000917">
    <property type="entry name" value="Sulfatase_N"/>
</dbReference>
<evidence type="ECO:0000313" key="4">
    <source>
        <dbReference type="EMBL" id="MDN5217413.1"/>
    </source>
</evidence>
<keyword evidence="5" id="KW-1185">Reference proteome</keyword>
<gene>
    <name evidence="4" type="ORF">QQ020_35390</name>
</gene>
<keyword evidence="2" id="KW-0378">Hydrolase</keyword>
<comment type="similarity">
    <text evidence="1">Belongs to the sulfatase family.</text>
</comment>